<dbReference type="Pfam" id="PF13640">
    <property type="entry name" value="2OG-FeII_Oxy_3"/>
    <property type="match status" value="1"/>
</dbReference>
<feature type="compositionally biased region" description="Polar residues" evidence="1">
    <location>
        <begin position="953"/>
        <end position="965"/>
    </location>
</feature>
<gene>
    <name evidence="3" type="ORF">QQX98_008563</name>
</gene>
<feature type="domain" description="Prolyl 4-hydroxylase alpha subunit Fe(2+) 2OG dioxygenase" evidence="2">
    <location>
        <begin position="153"/>
        <end position="237"/>
    </location>
</feature>
<dbReference type="Proteomes" id="UP001498476">
    <property type="component" value="Unassembled WGS sequence"/>
</dbReference>
<sequence>MANYNPHLAGGTLAHGHIQGAMAVSDSSAGDQPGELRKSLLDALNRIQTSGTFASFRPLGQAPPAGLFVNGVGHITMPLGESQARQLIALASQAPYGKGSDTIVDTSVRNTWELDADKFTFKDPAWPGFLQRICAAVAKDLGIEATVRAEVYKMLVYEKGAMFKAHTDTEKIPGMFGSLVICLPSAHQGGEVVLKHCGEKKIFKTSDFTQSIAYWYSDVSHEVLPVTSGYRWVVTYNLAINHAETRPSAGLQKSEMKDLRAALERWLAKDDEESCEREFVYHVLDHDYTEANVSLKMLKTQDFARVQALKDMSKDLPIEIFLALLEKEEMGGVAYDPYESRRRGYGYCDYEDEDADSEPDYHHIDDVLETKYTVKTLHDLEGHIVTQGLELDEDDILDENCFEDLEAEEEYEGFMGNSGPTATHWYRVTAVVIVPHESIPSFFDAHEDYSYSRQINFPLQICYLAQKCLQPQAQESIVTALVKLCKKAWENSHTTVYGRPELGIDGEGMRYVLKIAIQLGQYALFEEAAVKNTALLPLDFFIWLREWLVSSNGNASDRLNVINKGLTSIVSAYSHFADQYQALAIFAPLSQNDAPDSVMVWARATLRSCLDASGSKPLGKEDGLAMADLALYLNDSFTLLSATVVARIEKKHDVAAFVLAFLARLREQSTKGALPLEQSMQLHQTVARSFNTWTDFTQIRSDAGAQLTDGLYKRPRYYTSVPSHEPGFQTTINLQELVDYFSAIVQKSTETDDLAELLVSKIVADAPRFNSYALWIPFLRSLIPILTSNAIPLNTACYQQLFLTVMKAYVNRYVGLQPTKDKSLIRPNVRCSCADCERLNAFLSNATQTTARFSMNKQRRQHLHQQLDGARIDCGHATERIGSPQTLVVTKRFQQNDSARREWAARRAKAAEEFGLFDHGHLRVLLGSEYSKIVNTEEMSAVRLPRASVTAPLPTTSQPNPSPLVSRTKRKAPPMEADVIDLTSD</sequence>
<dbReference type="Gene3D" id="2.60.120.620">
    <property type="entry name" value="q2cbj1_9rhob like domain"/>
    <property type="match status" value="1"/>
</dbReference>
<feature type="region of interest" description="Disordered" evidence="1">
    <location>
        <begin position="945"/>
        <end position="985"/>
    </location>
</feature>
<protein>
    <recommendedName>
        <fullName evidence="2">Prolyl 4-hydroxylase alpha subunit Fe(2+) 2OG dioxygenase domain-containing protein</fullName>
    </recommendedName>
</protein>
<dbReference type="InterPro" id="IPR044862">
    <property type="entry name" value="Pro_4_hyd_alph_FE2OG_OXY"/>
</dbReference>
<dbReference type="PANTHER" id="PTHR33099">
    <property type="entry name" value="FE2OG DIOXYGENASE DOMAIN-CONTAINING PROTEIN"/>
    <property type="match status" value="1"/>
</dbReference>
<reference evidence="3 4" key="1">
    <citation type="journal article" date="2025" name="Microbiol. Resour. Announc.">
        <title>Draft genome sequences for Neonectria magnoliae and Neonectria punicea, canker pathogens of Liriodendron tulipifera and Acer saccharum in West Virginia.</title>
        <authorList>
            <person name="Petronek H.M."/>
            <person name="Kasson M.T."/>
            <person name="Metheny A.M."/>
            <person name="Stauder C.M."/>
            <person name="Lovett B."/>
            <person name="Lynch S.C."/>
            <person name="Garnas J.R."/>
            <person name="Kasson L.R."/>
            <person name="Stajich J.E."/>
        </authorList>
    </citation>
    <scope>NUCLEOTIDE SEQUENCE [LARGE SCALE GENOMIC DNA]</scope>
    <source>
        <strain evidence="3 4">NRRL 64653</strain>
    </source>
</reference>
<name>A0ABR1GVW3_9HYPO</name>
<keyword evidence="4" id="KW-1185">Reference proteome</keyword>
<evidence type="ECO:0000313" key="4">
    <source>
        <dbReference type="Proteomes" id="UP001498476"/>
    </source>
</evidence>
<comment type="caution">
    <text evidence="3">The sequence shown here is derived from an EMBL/GenBank/DDBJ whole genome shotgun (WGS) entry which is preliminary data.</text>
</comment>
<dbReference type="EMBL" id="JAZAVJ010000157">
    <property type="protein sequence ID" value="KAK7409253.1"/>
    <property type="molecule type" value="Genomic_DNA"/>
</dbReference>
<evidence type="ECO:0000256" key="1">
    <source>
        <dbReference type="SAM" id="MobiDB-lite"/>
    </source>
</evidence>
<dbReference type="PANTHER" id="PTHR33099:SF7">
    <property type="entry name" value="MYND-TYPE DOMAIN-CONTAINING PROTEIN"/>
    <property type="match status" value="1"/>
</dbReference>
<evidence type="ECO:0000259" key="2">
    <source>
        <dbReference type="Pfam" id="PF13640"/>
    </source>
</evidence>
<proteinExistence type="predicted"/>
<evidence type="ECO:0000313" key="3">
    <source>
        <dbReference type="EMBL" id="KAK7409253.1"/>
    </source>
</evidence>
<organism evidence="3 4">
    <name type="scientific">Neonectria punicea</name>
    <dbReference type="NCBI Taxonomy" id="979145"/>
    <lineage>
        <taxon>Eukaryota</taxon>
        <taxon>Fungi</taxon>
        <taxon>Dikarya</taxon>
        <taxon>Ascomycota</taxon>
        <taxon>Pezizomycotina</taxon>
        <taxon>Sordariomycetes</taxon>
        <taxon>Hypocreomycetidae</taxon>
        <taxon>Hypocreales</taxon>
        <taxon>Nectriaceae</taxon>
        <taxon>Neonectria</taxon>
    </lineage>
</organism>
<accession>A0ABR1GVW3</accession>